<organism evidence="3 4">
    <name type="scientific">Dissostichus mawsoni</name>
    <name type="common">Antarctic cod</name>
    <dbReference type="NCBI Taxonomy" id="36200"/>
    <lineage>
        <taxon>Eukaryota</taxon>
        <taxon>Metazoa</taxon>
        <taxon>Chordata</taxon>
        <taxon>Craniata</taxon>
        <taxon>Vertebrata</taxon>
        <taxon>Euteleostomi</taxon>
        <taxon>Actinopterygii</taxon>
        <taxon>Neopterygii</taxon>
        <taxon>Teleostei</taxon>
        <taxon>Neoteleostei</taxon>
        <taxon>Acanthomorphata</taxon>
        <taxon>Eupercaria</taxon>
        <taxon>Perciformes</taxon>
        <taxon>Notothenioidei</taxon>
        <taxon>Nototheniidae</taxon>
        <taxon>Dissostichus</taxon>
    </lineage>
</organism>
<dbReference type="Proteomes" id="UP000518266">
    <property type="component" value="Unassembled WGS sequence"/>
</dbReference>
<evidence type="ECO:0000313" key="3">
    <source>
        <dbReference type="EMBL" id="KAF3845381.1"/>
    </source>
</evidence>
<reference evidence="3 4" key="1">
    <citation type="submission" date="2020-03" db="EMBL/GenBank/DDBJ databases">
        <title>Dissostichus mawsoni Genome sequencing and assembly.</title>
        <authorList>
            <person name="Park H."/>
        </authorList>
    </citation>
    <scope>NUCLEOTIDE SEQUENCE [LARGE SCALE GENOMIC DNA]</scope>
    <source>
        <strain evidence="3">DM0001</strain>
        <tissue evidence="3">Muscle</tissue>
    </source>
</reference>
<keyword evidence="4" id="KW-1185">Reference proteome</keyword>
<feature type="region of interest" description="Disordered" evidence="1">
    <location>
        <begin position="15"/>
        <end position="34"/>
    </location>
</feature>
<feature type="transmembrane region" description="Helical" evidence="2">
    <location>
        <begin position="197"/>
        <end position="217"/>
    </location>
</feature>
<dbReference type="AlphaFoldDB" id="A0A7J5Y8U2"/>
<gene>
    <name evidence="3" type="ORF">F7725_008544</name>
</gene>
<evidence type="ECO:0000256" key="1">
    <source>
        <dbReference type="SAM" id="MobiDB-lite"/>
    </source>
</evidence>
<comment type="caution">
    <text evidence="3">The sequence shown here is derived from an EMBL/GenBank/DDBJ whole genome shotgun (WGS) entry which is preliminary data.</text>
</comment>
<evidence type="ECO:0000313" key="4">
    <source>
        <dbReference type="Proteomes" id="UP000518266"/>
    </source>
</evidence>
<dbReference type="EMBL" id="JAAKFY010000015">
    <property type="protein sequence ID" value="KAF3845381.1"/>
    <property type="molecule type" value="Genomic_DNA"/>
</dbReference>
<keyword evidence="2" id="KW-0472">Membrane</keyword>
<sequence length="374" mass="41726">MGMLVPLLDLIRSGDSSAQSTPAPASASSPPQGSDSEVQFYSCSALCNISSARELHPKLLSMGSVSRVFGFLPHLLLLHLAYHFLQGSVSILSLPPPAREETSALILHVKTEVFQKFLFLLHLFLSCCPAQSSLSQVVPLLLHLFQLCLHQMNLGLPALLVLGQVFGELLLLLFQLVFQLLDIRLLALDKLLPVQLFFSQVFGELLLLLSHLFFQLFDVRLPAQSPRCDSYRPGLWRTFPLAFSTGPPSVGILSPRSCFYWPGESIFGQALGELFLALKELFLSSLQQLLLLCLIPCHCVVQLLFVLKLCSFHLLLQIAVSILQDCHTLKEFFPFSYQLFHGLPFPHPQFDDLWVTLQGNIIVLAVRSRLVLLV</sequence>
<name>A0A7J5Y8U2_DISMA</name>
<keyword evidence="2" id="KW-1133">Transmembrane helix</keyword>
<evidence type="ECO:0000256" key="2">
    <source>
        <dbReference type="SAM" id="Phobius"/>
    </source>
</evidence>
<keyword evidence="2" id="KW-0812">Transmembrane</keyword>
<accession>A0A7J5Y8U2</accession>
<protein>
    <submittedName>
        <fullName evidence="3">Uncharacterized protein</fullName>
    </submittedName>
</protein>
<proteinExistence type="predicted"/>
<feature type="transmembrane region" description="Helical" evidence="2">
    <location>
        <begin position="154"/>
        <end position="177"/>
    </location>
</feature>